<dbReference type="AlphaFoldDB" id="A0A1C3XUS7"/>
<protein>
    <submittedName>
        <fullName evidence="2">Uncharacterized protein</fullName>
    </submittedName>
</protein>
<dbReference type="EMBL" id="FMAI01000063">
    <property type="protein sequence ID" value="SCB55965.1"/>
    <property type="molecule type" value="Genomic_DNA"/>
</dbReference>
<sequence>METAKSSKADDHERLTALRSDLMSPEPAKVVLIIRCPVAGNLTSHRMRKVVNSR</sequence>
<feature type="compositionally biased region" description="Basic and acidic residues" evidence="1">
    <location>
        <begin position="1"/>
        <end position="16"/>
    </location>
</feature>
<name>A0A1C3XUS7_9BRAD</name>
<keyword evidence="3" id="KW-1185">Reference proteome</keyword>
<evidence type="ECO:0000313" key="2">
    <source>
        <dbReference type="EMBL" id="SCB55965.1"/>
    </source>
</evidence>
<proteinExistence type="predicted"/>
<feature type="region of interest" description="Disordered" evidence="1">
    <location>
        <begin position="1"/>
        <end position="20"/>
    </location>
</feature>
<evidence type="ECO:0000313" key="3">
    <source>
        <dbReference type="Proteomes" id="UP000199184"/>
    </source>
</evidence>
<reference evidence="3" key="1">
    <citation type="submission" date="2016-08" db="EMBL/GenBank/DDBJ databases">
        <authorList>
            <person name="Varghese N."/>
            <person name="Submissions Spin"/>
        </authorList>
    </citation>
    <scope>NUCLEOTIDE SEQUENCE [LARGE SCALE GENOMIC DNA]</scope>
    <source>
        <strain evidence="3">ERR11</strain>
    </source>
</reference>
<evidence type="ECO:0000256" key="1">
    <source>
        <dbReference type="SAM" id="MobiDB-lite"/>
    </source>
</evidence>
<organism evidence="2 3">
    <name type="scientific">Bradyrhizobium shewense</name>
    <dbReference type="NCBI Taxonomy" id="1761772"/>
    <lineage>
        <taxon>Bacteria</taxon>
        <taxon>Pseudomonadati</taxon>
        <taxon>Pseudomonadota</taxon>
        <taxon>Alphaproteobacteria</taxon>
        <taxon>Hyphomicrobiales</taxon>
        <taxon>Nitrobacteraceae</taxon>
        <taxon>Bradyrhizobium</taxon>
    </lineage>
</organism>
<gene>
    <name evidence="2" type="ORF">GA0061098_10633</name>
</gene>
<accession>A0A1C3XUS7</accession>
<dbReference type="Proteomes" id="UP000199184">
    <property type="component" value="Unassembled WGS sequence"/>
</dbReference>